<feature type="transmembrane region" description="Helical" evidence="7">
    <location>
        <begin position="198"/>
        <end position="218"/>
    </location>
</feature>
<evidence type="ECO:0000256" key="1">
    <source>
        <dbReference type="ARBA" id="ARBA00004651"/>
    </source>
</evidence>
<gene>
    <name evidence="9" type="ORF">IAB71_06405</name>
</gene>
<dbReference type="SUPFAM" id="SSF103481">
    <property type="entry name" value="Multidrug resistance efflux transporter EmrE"/>
    <property type="match status" value="2"/>
</dbReference>
<dbReference type="GO" id="GO:0005886">
    <property type="term" value="C:plasma membrane"/>
    <property type="evidence" value="ECO:0007669"/>
    <property type="project" value="UniProtKB-SubCell"/>
</dbReference>
<evidence type="ECO:0000256" key="6">
    <source>
        <dbReference type="ARBA" id="ARBA00023136"/>
    </source>
</evidence>
<dbReference type="EMBL" id="DVOO01000016">
    <property type="protein sequence ID" value="HIV25405.1"/>
    <property type="molecule type" value="Genomic_DNA"/>
</dbReference>
<reference evidence="9" key="2">
    <citation type="journal article" date="2021" name="PeerJ">
        <title>Extensive microbial diversity within the chicken gut microbiome revealed by metagenomics and culture.</title>
        <authorList>
            <person name="Gilroy R."/>
            <person name="Ravi A."/>
            <person name="Getino M."/>
            <person name="Pursley I."/>
            <person name="Horton D.L."/>
            <person name="Alikhan N.F."/>
            <person name="Baker D."/>
            <person name="Gharbi K."/>
            <person name="Hall N."/>
            <person name="Watson M."/>
            <person name="Adriaenssens E.M."/>
            <person name="Foster-Nyarko E."/>
            <person name="Jarju S."/>
            <person name="Secka A."/>
            <person name="Antonio M."/>
            <person name="Oren A."/>
            <person name="Chaudhuri R.R."/>
            <person name="La Ragione R."/>
            <person name="Hildebrand F."/>
            <person name="Pallen M.J."/>
        </authorList>
    </citation>
    <scope>NUCLEOTIDE SEQUENCE</scope>
    <source>
        <strain evidence="9">CHK188-20938</strain>
    </source>
</reference>
<name>A0A9D1TAG8_9FIRM</name>
<dbReference type="Pfam" id="PF00892">
    <property type="entry name" value="EamA"/>
    <property type="match status" value="2"/>
</dbReference>
<dbReference type="InterPro" id="IPR037185">
    <property type="entry name" value="EmrE-like"/>
</dbReference>
<dbReference type="PANTHER" id="PTHR32322:SF18">
    <property type="entry name" value="S-ADENOSYLMETHIONINE_S-ADENOSYLHOMOCYSTEINE TRANSPORTER"/>
    <property type="match status" value="1"/>
</dbReference>
<organism evidence="9 10">
    <name type="scientific">Candidatus Scatomonas pullistercoris</name>
    <dbReference type="NCBI Taxonomy" id="2840920"/>
    <lineage>
        <taxon>Bacteria</taxon>
        <taxon>Bacillati</taxon>
        <taxon>Bacillota</taxon>
        <taxon>Clostridia</taxon>
        <taxon>Lachnospirales</taxon>
        <taxon>Lachnospiraceae</taxon>
        <taxon>Lachnospiraceae incertae sedis</taxon>
        <taxon>Candidatus Scatomonas</taxon>
    </lineage>
</organism>
<feature type="transmembrane region" description="Helical" evidence="7">
    <location>
        <begin position="44"/>
        <end position="69"/>
    </location>
</feature>
<keyword evidence="4 7" id="KW-0812">Transmembrane</keyword>
<keyword evidence="5 7" id="KW-1133">Transmembrane helix</keyword>
<feature type="domain" description="EamA" evidence="8">
    <location>
        <begin position="12"/>
        <end position="154"/>
    </location>
</feature>
<evidence type="ECO:0000256" key="3">
    <source>
        <dbReference type="ARBA" id="ARBA00022475"/>
    </source>
</evidence>
<evidence type="ECO:0000259" key="8">
    <source>
        <dbReference type="Pfam" id="PF00892"/>
    </source>
</evidence>
<comment type="similarity">
    <text evidence="2">Belongs to the EamA transporter family.</text>
</comment>
<feature type="transmembrane region" description="Helical" evidence="7">
    <location>
        <begin position="113"/>
        <end position="133"/>
    </location>
</feature>
<reference evidence="9" key="1">
    <citation type="submission" date="2020-10" db="EMBL/GenBank/DDBJ databases">
        <authorList>
            <person name="Gilroy R."/>
        </authorList>
    </citation>
    <scope>NUCLEOTIDE SEQUENCE</scope>
    <source>
        <strain evidence="9">CHK188-20938</strain>
    </source>
</reference>
<keyword evidence="6 7" id="KW-0472">Membrane</keyword>
<evidence type="ECO:0000256" key="5">
    <source>
        <dbReference type="ARBA" id="ARBA00022989"/>
    </source>
</evidence>
<feature type="transmembrane region" description="Helical" evidence="7">
    <location>
        <begin position="81"/>
        <end position="101"/>
    </location>
</feature>
<feature type="domain" description="EamA" evidence="8">
    <location>
        <begin position="168"/>
        <end position="303"/>
    </location>
</feature>
<accession>A0A9D1TAG8</accession>
<dbReference type="InterPro" id="IPR000620">
    <property type="entry name" value="EamA_dom"/>
</dbReference>
<dbReference type="Proteomes" id="UP000824169">
    <property type="component" value="Unassembled WGS sequence"/>
</dbReference>
<evidence type="ECO:0000256" key="7">
    <source>
        <dbReference type="SAM" id="Phobius"/>
    </source>
</evidence>
<dbReference type="PANTHER" id="PTHR32322">
    <property type="entry name" value="INNER MEMBRANE TRANSPORTER"/>
    <property type="match status" value="1"/>
</dbReference>
<feature type="transmembrane region" description="Helical" evidence="7">
    <location>
        <begin position="224"/>
        <end position="246"/>
    </location>
</feature>
<protein>
    <submittedName>
        <fullName evidence="9">DMT family transporter</fullName>
    </submittedName>
</protein>
<comment type="caution">
    <text evidence="9">The sequence shown here is derived from an EMBL/GenBank/DDBJ whole genome shotgun (WGS) entry which is preliminary data.</text>
</comment>
<comment type="subcellular location">
    <subcellularLocation>
        <location evidence="1">Cell membrane</location>
        <topology evidence="1">Multi-pass membrane protein</topology>
    </subcellularLocation>
</comment>
<evidence type="ECO:0000313" key="9">
    <source>
        <dbReference type="EMBL" id="HIV25405.1"/>
    </source>
</evidence>
<evidence type="ECO:0000256" key="2">
    <source>
        <dbReference type="ARBA" id="ARBA00007362"/>
    </source>
</evidence>
<feature type="transmembrane region" description="Helical" evidence="7">
    <location>
        <begin position="166"/>
        <end position="186"/>
    </location>
</feature>
<feature type="transmembrane region" description="Helical" evidence="7">
    <location>
        <begin position="284"/>
        <end position="302"/>
    </location>
</feature>
<evidence type="ECO:0000256" key="4">
    <source>
        <dbReference type="ARBA" id="ARBA00022692"/>
    </source>
</evidence>
<sequence length="313" mass="33343">MNQKTLTKTPIVCLLTLICCFLWGSAFPSIKIGYQMFSVGSSDVAGQIVFAGIRFTLAGILVILIGSLASRKFLRPRRSSLLPIGALSLAQTIIQYFFFYIGMANTTGVKSSIIDAASTFFAILMASLVFRYEKLTRSKLIGCIVGFAGVVLINLAGGTMDLHLKINGEGFILIAALSYGLSSVLIKKFSVSEDPVMLSGWQFILGGLVLAAGGFLMGGRISGFTPASTLLLLYMAMISAVAYSLWGLLLKYNPVSRITVFGFMNPVFGVILSALLLGEDNQAFSLYGLAALVLVSVGIYLVNRRSSSAGSGS</sequence>
<proteinExistence type="inferred from homology"/>
<dbReference type="InterPro" id="IPR050638">
    <property type="entry name" value="AA-Vitamin_Transporters"/>
</dbReference>
<evidence type="ECO:0000313" key="10">
    <source>
        <dbReference type="Proteomes" id="UP000824169"/>
    </source>
</evidence>
<dbReference type="AlphaFoldDB" id="A0A9D1TAG8"/>
<keyword evidence="3" id="KW-1003">Cell membrane</keyword>
<feature type="transmembrane region" description="Helical" evidence="7">
    <location>
        <begin position="258"/>
        <end position="278"/>
    </location>
</feature>
<feature type="transmembrane region" description="Helical" evidence="7">
    <location>
        <begin position="140"/>
        <end position="160"/>
    </location>
</feature>